<feature type="region of interest" description="Disordered" evidence="1">
    <location>
        <begin position="107"/>
        <end position="145"/>
    </location>
</feature>
<keyword evidence="2" id="KW-0472">Membrane</keyword>
<evidence type="ECO:0000313" key="4">
    <source>
        <dbReference type="Proteomes" id="UP001501115"/>
    </source>
</evidence>
<feature type="transmembrane region" description="Helical" evidence="2">
    <location>
        <begin position="32"/>
        <end position="52"/>
    </location>
</feature>
<evidence type="ECO:0000313" key="3">
    <source>
        <dbReference type="EMBL" id="GAA4306197.1"/>
    </source>
</evidence>
<keyword evidence="4" id="KW-1185">Reference proteome</keyword>
<name>A0ABP8FKX1_9ACTN</name>
<accession>A0ABP8FKX1</accession>
<organism evidence="3 4">
    <name type="scientific">Streptomyces venetus</name>
    <dbReference type="NCBI Taxonomy" id="1701086"/>
    <lineage>
        <taxon>Bacteria</taxon>
        <taxon>Bacillati</taxon>
        <taxon>Actinomycetota</taxon>
        <taxon>Actinomycetes</taxon>
        <taxon>Kitasatosporales</taxon>
        <taxon>Streptomycetaceae</taxon>
        <taxon>Streptomyces</taxon>
    </lineage>
</organism>
<sequence length="155" mass="16310">MLSAPDHDPVLSIHYDACVISLMAASRAQRRLAPSVLFIGLILLVATHLLGAHAPGFLSPHRPLTVTAPAVEAAAPVTLGAAHGHTHGDTGEVLDHAVDRVRGEADLPARTPQPADPVVDRPVPSALPGRDGARDDARPPAHGRSMCAQHCLWRQ</sequence>
<evidence type="ECO:0000256" key="2">
    <source>
        <dbReference type="SAM" id="Phobius"/>
    </source>
</evidence>
<comment type="caution">
    <text evidence="3">The sequence shown here is derived from an EMBL/GenBank/DDBJ whole genome shotgun (WGS) entry which is preliminary data.</text>
</comment>
<dbReference type="Proteomes" id="UP001501115">
    <property type="component" value="Unassembled WGS sequence"/>
</dbReference>
<dbReference type="EMBL" id="BAABET010000003">
    <property type="protein sequence ID" value="GAA4306197.1"/>
    <property type="molecule type" value="Genomic_DNA"/>
</dbReference>
<keyword evidence="2" id="KW-0812">Transmembrane</keyword>
<reference evidence="4" key="1">
    <citation type="journal article" date="2019" name="Int. J. Syst. Evol. Microbiol.">
        <title>The Global Catalogue of Microorganisms (GCM) 10K type strain sequencing project: providing services to taxonomists for standard genome sequencing and annotation.</title>
        <authorList>
            <consortium name="The Broad Institute Genomics Platform"/>
            <consortium name="The Broad Institute Genome Sequencing Center for Infectious Disease"/>
            <person name="Wu L."/>
            <person name="Ma J."/>
        </authorList>
    </citation>
    <scope>NUCLEOTIDE SEQUENCE [LARGE SCALE GENOMIC DNA]</scope>
    <source>
        <strain evidence="4">JCM 31290</strain>
    </source>
</reference>
<protein>
    <submittedName>
        <fullName evidence="3">Uncharacterized protein</fullName>
    </submittedName>
</protein>
<evidence type="ECO:0000256" key="1">
    <source>
        <dbReference type="SAM" id="MobiDB-lite"/>
    </source>
</evidence>
<keyword evidence="2" id="KW-1133">Transmembrane helix</keyword>
<proteinExistence type="predicted"/>
<gene>
    <name evidence="3" type="ORF">GCM10023086_24330</name>
</gene>